<evidence type="ECO:0008006" key="3">
    <source>
        <dbReference type="Google" id="ProtNLM"/>
    </source>
</evidence>
<comment type="caution">
    <text evidence="1">The sequence shown here is derived from an EMBL/GenBank/DDBJ whole genome shotgun (WGS) entry which is preliminary data.</text>
</comment>
<proteinExistence type="predicted"/>
<dbReference type="SUPFAM" id="SSF81901">
    <property type="entry name" value="HCP-like"/>
    <property type="match status" value="1"/>
</dbReference>
<reference evidence="1" key="1">
    <citation type="submission" date="2020-11" db="EMBL/GenBank/DDBJ databases">
        <authorList>
            <consortium name="DOE Joint Genome Institute"/>
            <person name="Ahrendt S."/>
            <person name="Riley R."/>
            <person name="Andreopoulos W."/>
            <person name="LaButti K."/>
            <person name="Pangilinan J."/>
            <person name="Ruiz-duenas F.J."/>
            <person name="Barrasa J.M."/>
            <person name="Sanchez-Garcia M."/>
            <person name="Camarero S."/>
            <person name="Miyauchi S."/>
            <person name="Serrano A."/>
            <person name="Linde D."/>
            <person name="Babiker R."/>
            <person name="Drula E."/>
            <person name="Ayuso-Fernandez I."/>
            <person name="Pacheco R."/>
            <person name="Padilla G."/>
            <person name="Ferreira P."/>
            <person name="Barriuso J."/>
            <person name="Kellner H."/>
            <person name="Castanera R."/>
            <person name="Alfaro M."/>
            <person name="Ramirez L."/>
            <person name="Pisabarro A.G."/>
            <person name="Kuo A."/>
            <person name="Tritt A."/>
            <person name="Lipzen A."/>
            <person name="He G."/>
            <person name="Yan M."/>
            <person name="Ng V."/>
            <person name="Cullen D."/>
            <person name="Martin F."/>
            <person name="Rosso M.-N."/>
            <person name="Henrissat B."/>
            <person name="Hibbett D."/>
            <person name="Martinez A.T."/>
            <person name="Grigoriev I.V."/>
        </authorList>
    </citation>
    <scope>NUCLEOTIDE SEQUENCE</scope>
    <source>
        <strain evidence="1">AH 44721</strain>
    </source>
</reference>
<name>A0A9P5THA7_GYMJU</name>
<accession>A0A9P5THA7</accession>
<dbReference type="Proteomes" id="UP000724874">
    <property type="component" value="Unassembled WGS sequence"/>
</dbReference>
<protein>
    <recommendedName>
        <fullName evidence="3">Tetratricopeptide repeat protein</fullName>
    </recommendedName>
</protein>
<dbReference type="InterPro" id="IPR011990">
    <property type="entry name" value="TPR-like_helical_dom_sf"/>
</dbReference>
<keyword evidence="2" id="KW-1185">Reference proteome</keyword>
<dbReference type="EMBL" id="JADNYJ010000135">
    <property type="protein sequence ID" value="KAF8881035.1"/>
    <property type="molecule type" value="Genomic_DNA"/>
</dbReference>
<gene>
    <name evidence="1" type="ORF">CPB84DRAFT_1751272</name>
</gene>
<dbReference type="AlphaFoldDB" id="A0A9P5THA7"/>
<dbReference type="OrthoDB" id="9991317at2759"/>
<dbReference type="Gene3D" id="1.25.40.10">
    <property type="entry name" value="Tetratricopeptide repeat domain"/>
    <property type="match status" value="2"/>
</dbReference>
<dbReference type="SUPFAM" id="SSF48452">
    <property type="entry name" value="TPR-like"/>
    <property type="match status" value="1"/>
</dbReference>
<evidence type="ECO:0000313" key="1">
    <source>
        <dbReference type="EMBL" id="KAF8881035.1"/>
    </source>
</evidence>
<sequence>MSMPANMEVISKATVSDPKTNEELTTVIVVVHPEEGRQYTGLDVKWLIEKTERCKSEEDIPQWRSKLAGILHNSAVIIFQRFSKSKNPRDLDIVITLHRKIVALTPTAHPDYPTRMSDLALFIEDRHKLLGKAVDLDHVVDLLRTVLFERMGPHFPNLDKWYYGYLADILTMRYNIDKTEEDVEEVIALRRKVVDLTPPTPVADYVKALQLLAQALAESYRMYKTEKNMDEAIEFQRTILSSASSNFDGTEHRTFLRDHAEFMFARFGTISQHKDDVEEMIGIYEELAEKEQEKNLQHTQGRFVAISLRYFMNIQALELEGADHPLRYNTLVLLGYMLRSQFVFTGRKESLDRAINCLREALKLVPFPHEDRPMVLNNLSIILRRAFEEYDQYHFLREAIELEEEALKLPPTTLENRTASFSNIGAALWARYHRTAGSVDELDAIISFYEKALDLMTDKHPSYPFICGNLGTIMGIRLEKQDDLSVDDLRKSIKFVRISLAAFDEQHQENCTMSGNLGVACFRMYNLNRDSSHLKEGVTSFRNAANHPSAPASQKFRAAKVWAAQAEEVGDASALEAYTTVIQLLPVLVAVNADLETRQQRLKSSIAHTDGMGVAAAAYALKVSRVEDAIQFLEEGRALFWNQALKLRTPLSELKLVHQDLAERFRTISKRLEVNSFKNGTYDPPGPVSKSNDIPTMLTKFQTSVDLERLKSDWDSVLREIRQQSGFKTFLEPSHSTQLVLQKLENTLYGPVIMLCITGRISGAIIMTGNKHSYLELCDIDLGQVLNLNSEELSDSEYGSLELVYEQNPELQTILEVDGFRKKPFLRQRPATASILQYVLKELWTKIGRPIIQFLQLNVSQSIL</sequence>
<evidence type="ECO:0000313" key="2">
    <source>
        <dbReference type="Proteomes" id="UP000724874"/>
    </source>
</evidence>
<organism evidence="1 2">
    <name type="scientific">Gymnopilus junonius</name>
    <name type="common">Spectacular rustgill mushroom</name>
    <name type="synonym">Gymnopilus spectabilis subsp. junonius</name>
    <dbReference type="NCBI Taxonomy" id="109634"/>
    <lineage>
        <taxon>Eukaryota</taxon>
        <taxon>Fungi</taxon>
        <taxon>Dikarya</taxon>
        <taxon>Basidiomycota</taxon>
        <taxon>Agaricomycotina</taxon>
        <taxon>Agaricomycetes</taxon>
        <taxon>Agaricomycetidae</taxon>
        <taxon>Agaricales</taxon>
        <taxon>Agaricineae</taxon>
        <taxon>Hymenogastraceae</taxon>
        <taxon>Gymnopilus</taxon>
    </lineage>
</organism>